<dbReference type="GO" id="GO:0046872">
    <property type="term" value="F:metal ion binding"/>
    <property type="evidence" value="ECO:0007669"/>
    <property type="project" value="UniProtKB-KW"/>
</dbReference>
<gene>
    <name evidence="8" type="ORF">B7P43_G04416</name>
</gene>
<evidence type="ECO:0000256" key="4">
    <source>
        <dbReference type="ARBA" id="ARBA00023004"/>
    </source>
</evidence>
<evidence type="ECO:0000313" key="8">
    <source>
        <dbReference type="EMBL" id="PNF28864.1"/>
    </source>
</evidence>
<comment type="caution">
    <text evidence="8">The sequence shown here is derived from an EMBL/GenBank/DDBJ whole genome shotgun (WGS) entry which is preliminary data.</text>
</comment>
<dbReference type="InterPro" id="IPR052571">
    <property type="entry name" value="Mt_RNA_Methyltransferase"/>
</dbReference>
<keyword evidence="6" id="KW-0496">Mitochondrion</keyword>
<evidence type="ECO:0000256" key="2">
    <source>
        <dbReference type="ARBA" id="ARBA00022723"/>
    </source>
</evidence>
<dbReference type="Pfam" id="PF09243">
    <property type="entry name" value="Rsm22"/>
    <property type="match status" value="1"/>
</dbReference>
<dbReference type="GO" id="GO:0006412">
    <property type="term" value="P:translation"/>
    <property type="evidence" value="ECO:0007669"/>
    <property type="project" value="InterPro"/>
</dbReference>
<dbReference type="GO" id="GO:0051536">
    <property type="term" value="F:iron-sulfur cluster binding"/>
    <property type="evidence" value="ECO:0007669"/>
    <property type="project" value="UniProtKB-KW"/>
</dbReference>
<dbReference type="EMBL" id="NEVH01013549">
    <property type="protein sequence ID" value="PNF28864.1"/>
    <property type="molecule type" value="Genomic_DNA"/>
</dbReference>
<dbReference type="InParanoid" id="A0A2J7QJV5"/>
<dbReference type="PANTHER" id="PTHR13184">
    <property type="entry name" value="37S RIBOSOMAL PROTEIN S22"/>
    <property type="match status" value="1"/>
</dbReference>
<proteinExistence type="predicted"/>
<protein>
    <recommendedName>
        <fullName evidence="10">Methyltransferase-like protein 17, mitochondrial</fullName>
    </recommendedName>
</protein>
<dbReference type="GO" id="GO:0005763">
    <property type="term" value="C:mitochondrial small ribosomal subunit"/>
    <property type="evidence" value="ECO:0007669"/>
    <property type="project" value="TreeGrafter"/>
</dbReference>
<keyword evidence="9" id="KW-1185">Reference proteome</keyword>
<dbReference type="FunCoup" id="A0A2J7QJV5">
    <property type="interactions" value="1384"/>
</dbReference>
<dbReference type="Proteomes" id="UP000235965">
    <property type="component" value="Unassembled WGS sequence"/>
</dbReference>
<keyword evidence="2" id="KW-0479">Metal-binding</keyword>
<keyword evidence="5" id="KW-0411">Iron-sulfur</keyword>
<reference evidence="8 9" key="1">
    <citation type="submission" date="2017-12" db="EMBL/GenBank/DDBJ databases">
        <title>Hemimetabolous genomes reveal molecular basis of termite eusociality.</title>
        <authorList>
            <person name="Harrison M.C."/>
            <person name="Jongepier E."/>
            <person name="Robertson H.M."/>
            <person name="Arning N."/>
            <person name="Bitard-Feildel T."/>
            <person name="Chao H."/>
            <person name="Childers C.P."/>
            <person name="Dinh H."/>
            <person name="Doddapaneni H."/>
            <person name="Dugan S."/>
            <person name="Gowin J."/>
            <person name="Greiner C."/>
            <person name="Han Y."/>
            <person name="Hu H."/>
            <person name="Hughes D.S.T."/>
            <person name="Huylmans A.-K."/>
            <person name="Kemena C."/>
            <person name="Kremer L.P.M."/>
            <person name="Lee S.L."/>
            <person name="Lopez-Ezquerra A."/>
            <person name="Mallet L."/>
            <person name="Monroy-Kuhn J.M."/>
            <person name="Moser A."/>
            <person name="Murali S.C."/>
            <person name="Muzny D.M."/>
            <person name="Otani S."/>
            <person name="Piulachs M.-D."/>
            <person name="Poelchau M."/>
            <person name="Qu J."/>
            <person name="Schaub F."/>
            <person name="Wada-Katsumata A."/>
            <person name="Worley K.C."/>
            <person name="Xie Q."/>
            <person name="Ylla G."/>
            <person name="Poulsen M."/>
            <person name="Gibbs R.A."/>
            <person name="Schal C."/>
            <person name="Richards S."/>
            <person name="Belles X."/>
            <person name="Korb J."/>
            <person name="Bornberg-Bauer E."/>
        </authorList>
    </citation>
    <scope>NUCLEOTIDE SEQUENCE [LARGE SCALE GENOMIC DNA]</scope>
    <source>
        <tissue evidence="8">Whole body</tissue>
    </source>
</reference>
<comment type="function">
    <text evidence="7">Mitochondrial ribosome (mitoribosome) assembly factor. Binds at the interface of the head and body domains of the mitochondrial small ribosomal subunit (mt-SSU), occluding the mRNA channel and preventing compaction of the head domain towards the body. Probable inactive methyltransferase: retains the characteristic folding and ability to bind S-adenosyl-L-methionine, but it probably lost its methyltransferase activity.</text>
</comment>
<evidence type="ECO:0000256" key="3">
    <source>
        <dbReference type="ARBA" id="ARBA00022946"/>
    </source>
</evidence>
<evidence type="ECO:0000313" key="9">
    <source>
        <dbReference type="Proteomes" id="UP000235965"/>
    </source>
</evidence>
<evidence type="ECO:0000256" key="7">
    <source>
        <dbReference type="ARBA" id="ARBA00045681"/>
    </source>
</evidence>
<dbReference type="GO" id="GO:0008168">
    <property type="term" value="F:methyltransferase activity"/>
    <property type="evidence" value="ECO:0007669"/>
    <property type="project" value="InterPro"/>
</dbReference>
<dbReference type="STRING" id="105785.A0A2J7QJV5"/>
<evidence type="ECO:0000256" key="6">
    <source>
        <dbReference type="ARBA" id="ARBA00023128"/>
    </source>
</evidence>
<comment type="subcellular location">
    <subcellularLocation>
        <location evidence="1">Mitochondrion</location>
    </subcellularLocation>
</comment>
<dbReference type="InterPro" id="IPR015324">
    <property type="entry name" value="Ribosomal_Rsm22-like"/>
</dbReference>
<name>A0A2J7QJV5_9NEOP</name>
<sequence>MKISFSLLAFSLLKNSRKYGTQVKPSVEMEDQLIALIKADEMKPRKHPGVMKARTVEVPAAVVSTMKVIIKDKPVSALRMEGEKLERYLKGRHPPVEKDQVTSKGIEIQQQIEAKLGVDLLSLSEEQKEALKSRFQNLVIKRLKHMLYSWKPVVYNEHSSLLYMVSRFAPEYAVLLKILTEVKTREPDFQPHSMFDFGSGVGTATWAARSVWGDTIQEHFNVDSSGEMNDLASFLLRGGDEEAEMPIKAVFYRQFLPASHMLKYDIVITAYTLLELPSARTRLETILNLWNKTNRYLVIVEQGTNAGFKVTNEARDFILELERRNDSHTATVAHVFSPCPHDLPCPRLTHDKTPCNFEVSYIPLPFQGRCDAKKERYSYVVLKKGPRPDSDVQWPRIVRKPLVRKKHTICRMCVAGGKLQEIIFTASKHGKIPYWCARSSNWGDLLPMTVKDVNGKE</sequence>
<accession>A0A2J7QJV5</accession>
<dbReference type="OrthoDB" id="421327at2759"/>
<organism evidence="8 9">
    <name type="scientific">Cryptotermes secundus</name>
    <dbReference type="NCBI Taxonomy" id="105785"/>
    <lineage>
        <taxon>Eukaryota</taxon>
        <taxon>Metazoa</taxon>
        <taxon>Ecdysozoa</taxon>
        <taxon>Arthropoda</taxon>
        <taxon>Hexapoda</taxon>
        <taxon>Insecta</taxon>
        <taxon>Pterygota</taxon>
        <taxon>Neoptera</taxon>
        <taxon>Polyneoptera</taxon>
        <taxon>Dictyoptera</taxon>
        <taxon>Blattodea</taxon>
        <taxon>Blattoidea</taxon>
        <taxon>Termitoidae</taxon>
        <taxon>Kalotermitidae</taxon>
        <taxon>Cryptotermitinae</taxon>
        <taxon>Cryptotermes</taxon>
    </lineage>
</organism>
<keyword evidence="3" id="KW-0809">Transit peptide</keyword>
<evidence type="ECO:0008006" key="10">
    <source>
        <dbReference type="Google" id="ProtNLM"/>
    </source>
</evidence>
<evidence type="ECO:0000256" key="5">
    <source>
        <dbReference type="ARBA" id="ARBA00023014"/>
    </source>
</evidence>
<dbReference type="AlphaFoldDB" id="A0A2J7QJV5"/>
<evidence type="ECO:0000256" key="1">
    <source>
        <dbReference type="ARBA" id="ARBA00004173"/>
    </source>
</evidence>
<dbReference type="GO" id="GO:0003735">
    <property type="term" value="F:structural constituent of ribosome"/>
    <property type="evidence" value="ECO:0007669"/>
    <property type="project" value="TreeGrafter"/>
</dbReference>
<dbReference type="PANTHER" id="PTHR13184:SF5">
    <property type="entry name" value="METHYLTRANSFERASE-LIKE PROTEIN 17, MITOCHONDRIAL"/>
    <property type="match status" value="1"/>
</dbReference>
<keyword evidence="4" id="KW-0408">Iron</keyword>